<name>A0A0C9MFV8_9FUNG</name>
<dbReference type="Pfam" id="PF13649">
    <property type="entry name" value="Methyltransf_25"/>
    <property type="match status" value="1"/>
</dbReference>
<dbReference type="EMBL" id="DF836402">
    <property type="protein sequence ID" value="GAN06149.1"/>
    <property type="molecule type" value="Genomic_DNA"/>
</dbReference>
<organism evidence="3">
    <name type="scientific">Mucor ambiguus</name>
    <dbReference type="NCBI Taxonomy" id="91626"/>
    <lineage>
        <taxon>Eukaryota</taxon>
        <taxon>Fungi</taxon>
        <taxon>Fungi incertae sedis</taxon>
        <taxon>Mucoromycota</taxon>
        <taxon>Mucoromycotina</taxon>
        <taxon>Mucoromycetes</taxon>
        <taxon>Mucorales</taxon>
        <taxon>Mucorineae</taxon>
        <taxon>Mucoraceae</taxon>
        <taxon>Mucor</taxon>
    </lineage>
</organism>
<dbReference type="InterPro" id="IPR029063">
    <property type="entry name" value="SAM-dependent_MTases_sf"/>
</dbReference>
<dbReference type="AlphaFoldDB" id="A0A0C9MFV8"/>
<evidence type="ECO:0000313" key="4">
    <source>
        <dbReference type="Proteomes" id="UP000053815"/>
    </source>
</evidence>
<feature type="compositionally biased region" description="Low complexity" evidence="1">
    <location>
        <begin position="109"/>
        <end position="121"/>
    </location>
</feature>
<dbReference type="OrthoDB" id="2013972at2759"/>
<reference evidence="3" key="1">
    <citation type="submission" date="2014-09" db="EMBL/GenBank/DDBJ databases">
        <title>Draft genome sequence of an oleaginous Mucoromycotina fungus Mucor ambiguus NBRC6742.</title>
        <authorList>
            <person name="Takeda I."/>
            <person name="Yamane N."/>
            <person name="Morita T."/>
            <person name="Tamano K."/>
            <person name="Machida M."/>
            <person name="Baker S."/>
            <person name="Koike H."/>
        </authorList>
    </citation>
    <scope>NUCLEOTIDE SEQUENCE</scope>
    <source>
        <strain evidence="3">NBRC 6742</strain>
    </source>
</reference>
<feature type="region of interest" description="Disordered" evidence="1">
    <location>
        <begin position="1"/>
        <end position="35"/>
    </location>
</feature>
<keyword evidence="4" id="KW-1185">Reference proteome</keyword>
<accession>A0A0C9MFV8</accession>
<dbReference type="CDD" id="cd02440">
    <property type="entry name" value="AdoMet_MTases"/>
    <property type="match status" value="1"/>
</dbReference>
<feature type="region of interest" description="Disordered" evidence="1">
    <location>
        <begin position="92"/>
        <end position="170"/>
    </location>
</feature>
<dbReference type="InterPro" id="IPR041698">
    <property type="entry name" value="Methyltransf_25"/>
</dbReference>
<evidence type="ECO:0000313" key="3">
    <source>
        <dbReference type="EMBL" id="GAN06149.1"/>
    </source>
</evidence>
<feature type="compositionally biased region" description="Low complexity" evidence="1">
    <location>
        <begin position="144"/>
        <end position="158"/>
    </location>
</feature>
<dbReference type="SUPFAM" id="SSF53335">
    <property type="entry name" value="S-adenosyl-L-methionine-dependent methyltransferases"/>
    <property type="match status" value="1"/>
</dbReference>
<feature type="region of interest" description="Disordered" evidence="1">
    <location>
        <begin position="200"/>
        <end position="220"/>
    </location>
</feature>
<evidence type="ECO:0000259" key="2">
    <source>
        <dbReference type="Pfam" id="PF13649"/>
    </source>
</evidence>
<protein>
    <submittedName>
        <fullName evidence="3">Type 11 methyltransferase</fullName>
    </submittedName>
</protein>
<proteinExistence type="predicted"/>
<dbReference type="Proteomes" id="UP000053815">
    <property type="component" value="Unassembled WGS sequence"/>
</dbReference>
<feature type="compositionally biased region" description="Low complexity" evidence="1">
    <location>
        <begin position="1"/>
        <end position="15"/>
    </location>
</feature>
<evidence type="ECO:0000256" key="1">
    <source>
        <dbReference type="SAM" id="MobiDB-lite"/>
    </source>
</evidence>
<dbReference type="GO" id="GO:0008168">
    <property type="term" value="F:methyltransferase activity"/>
    <property type="evidence" value="ECO:0007669"/>
    <property type="project" value="UniProtKB-KW"/>
</dbReference>
<keyword evidence="3" id="KW-0808">Transferase</keyword>
<dbReference type="GO" id="GO:0032259">
    <property type="term" value="P:methylation"/>
    <property type="evidence" value="ECO:0007669"/>
    <property type="project" value="UniProtKB-KW"/>
</dbReference>
<keyword evidence="3" id="KW-0489">Methyltransferase</keyword>
<dbReference type="Gene3D" id="3.40.50.150">
    <property type="entry name" value="Vaccinia Virus protein VP39"/>
    <property type="match status" value="1"/>
</dbReference>
<gene>
    <name evidence="3" type="ORF">MAM1_0113d05627</name>
</gene>
<feature type="domain" description="Methyltransferase" evidence="2">
    <location>
        <begin position="355"/>
        <end position="455"/>
    </location>
</feature>
<sequence>MLGTATKSSQQQNQAQKKKKQQHHQGDKLSSSSSPTWLLNWFSQLTKPSLKSSSSSSNSSVSTAPSVVLPWKNSHKSLPSSSVVITDPINVPTIKYTPSSENVNRPEKQPSTQPPQQSQQLDQHRPSITISLTPSVVSSERRNSQQTISSSLTTSDDQYSTTAASYYQRRDSSERSILSELWSKARRRHPHYPRFHWPHRHAQSLGSSPQQQPPYMRVQPPTADDSITAAQAQAAAAATSCPSSYRHQHYFPRHFKRHSISSLMTSADNTPSGSRPNSVVLSQPTSPNFAALLVKRQNEDDDVDNYWLSDDNSCSCQVSKKERWIIKHELIKLAVDGLFSIPEMVTLSSSIEKHVLQIGCGDAAWSIDVAIQYPKWIVVGLDDGDGGGGMSGLSFKRSIPRNFKFIRRNSILQGLKNLPDGTFDFIAFRLLLLGYTFEQYQALITECLRVCKPGGYIEVMEMDMRIYHQRVLSISITQLLNNEVISAIEFQSLDPRLARRLQDLVVDEEEKTHIEVKYISLPLGVWGGRLGVMFRDDIHALIESYQSEIADASQKLARSETELEYKMELMDHELDSNRAFMNLHLMVIQKAML</sequence>
<feature type="compositionally biased region" description="Polar residues" evidence="1">
    <location>
        <begin position="128"/>
        <end position="138"/>
    </location>
</feature>